<evidence type="ECO:0000256" key="1">
    <source>
        <dbReference type="SAM" id="MobiDB-lite"/>
    </source>
</evidence>
<protein>
    <submittedName>
        <fullName evidence="2">Uncharacterized protein</fullName>
    </submittedName>
</protein>
<dbReference type="EMBL" id="CASHTH010001539">
    <property type="protein sequence ID" value="CAI8016563.1"/>
    <property type="molecule type" value="Genomic_DNA"/>
</dbReference>
<reference evidence="2" key="1">
    <citation type="submission" date="2023-03" db="EMBL/GenBank/DDBJ databases">
        <authorList>
            <person name="Steffen K."/>
            <person name="Cardenas P."/>
        </authorList>
    </citation>
    <scope>NUCLEOTIDE SEQUENCE</scope>
</reference>
<dbReference type="AlphaFoldDB" id="A0AA35RTG9"/>
<sequence>MEDRRRERERAAQFHTHWRLRCCLCKWRDVVEGREKDPRRDCWRAPPEDAEKKSMEPLERVHEGVLEAGGCEPGDVQRATEESGVQRLGQSDCHCPQTGLGEREEGQDSPPQTAEGEGVEKMEGVCSSGQRGEREGGPQSWSQEEGLPVAPRLPANGL</sequence>
<organism evidence="2 3">
    <name type="scientific">Geodia barretti</name>
    <name type="common">Barrett's horny sponge</name>
    <dbReference type="NCBI Taxonomy" id="519541"/>
    <lineage>
        <taxon>Eukaryota</taxon>
        <taxon>Metazoa</taxon>
        <taxon>Porifera</taxon>
        <taxon>Demospongiae</taxon>
        <taxon>Heteroscleromorpha</taxon>
        <taxon>Tetractinellida</taxon>
        <taxon>Astrophorina</taxon>
        <taxon>Geodiidae</taxon>
        <taxon>Geodia</taxon>
    </lineage>
</organism>
<feature type="compositionally biased region" description="Basic and acidic residues" evidence="1">
    <location>
        <begin position="33"/>
        <end position="65"/>
    </location>
</feature>
<comment type="caution">
    <text evidence="2">The sequence shown here is derived from an EMBL/GenBank/DDBJ whole genome shotgun (WGS) entry which is preliminary data.</text>
</comment>
<dbReference type="Proteomes" id="UP001174909">
    <property type="component" value="Unassembled WGS sequence"/>
</dbReference>
<feature type="region of interest" description="Disordered" evidence="1">
    <location>
        <begin position="33"/>
        <end position="158"/>
    </location>
</feature>
<evidence type="ECO:0000313" key="2">
    <source>
        <dbReference type="EMBL" id="CAI8016563.1"/>
    </source>
</evidence>
<accession>A0AA35RTG9</accession>
<name>A0AA35RTG9_GEOBA</name>
<keyword evidence="3" id="KW-1185">Reference proteome</keyword>
<gene>
    <name evidence="2" type="ORF">GBAR_LOCUS10153</name>
</gene>
<proteinExistence type="predicted"/>
<evidence type="ECO:0000313" key="3">
    <source>
        <dbReference type="Proteomes" id="UP001174909"/>
    </source>
</evidence>